<dbReference type="Proteomes" id="UP001519310">
    <property type="component" value="Unassembled WGS sequence"/>
</dbReference>
<evidence type="ECO:0000256" key="1">
    <source>
        <dbReference type="SAM" id="MobiDB-lite"/>
    </source>
</evidence>
<reference evidence="2 3" key="1">
    <citation type="submission" date="2021-03" db="EMBL/GenBank/DDBJ databases">
        <title>Genomic Encyclopedia of Type Strains, Phase IV (KMG-IV): sequencing the most valuable type-strain genomes for metagenomic binning, comparative biology and taxonomic classification.</title>
        <authorList>
            <person name="Goeker M."/>
        </authorList>
    </citation>
    <scope>NUCLEOTIDE SEQUENCE [LARGE SCALE GENOMIC DNA]</scope>
    <source>
        <strain evidence="2 3">DSM 40526</strain>
    </source>
</reference>
<evidence type="ECO:0000313" key="2">
    <source>
        <dbReference type="EMBL" id="MBP2041615.1"/>
    </source>
</evidence>
<evidence type="ECO:0000313" key="3">
    <source>
        <dbReference type="Proteomes" id="UP001519310"/>
    </source>
</evidence>
<gene>
    <name evidence="2" type="ORF">J2Z77_007475</name>
</gene>
<name>A0ABS4LHN3_STRAV</name>
<proteinExistence type="predicted"/>
<dbReference type="EMBL" id="JAGGLQ010000026">
    <property type="protein sequence ID" value="MBP2041615.1"/>
    <property type="molecule type" value="Genomic_DNA"/>
</dbReference>
<organism evidence="2 3">
    <name type="scientific">Streptomyces avidinii</name>
    <dbReference type="NCBI Taxonomy" id="1895"/>
    <lineage>
        <taxon>Bacteria</taxon>
        <taxon>Bacillati</taxon>
        <taxon>Actinomycetota</taxon>
        <taxon>Actinomycetes</taxon>
        <taxon>Kitasatosporales</taxon>
        <taxon>Streptomycetaceae</taxon>
        <taxon>Streptomyces</taxon>
    </lineage>
</organism>
<feature type="region of interest" description="Disordered" evidence="1">
    <location>
        <begin position="1"/>
        <end position="33"/>
    </location>
</feature>
<comment type="caution">
    <text evidence="2">The sequence shown here is derived from an EMBL/GenBank/DDBJ whole genome shotgun (WGS) entry which is preliminary data.</text>
</comment>
<protein>
    <submittedName>
        <fullName evidence="2">Uncharacterized protein</fullName>
    </submittedName>
</protein>
<sequence length="57" mass="5997">MGEERFCPAPRPVAGMRGRDAGQARGAVSRGDDGGRYFRPAAAQAAAYLSLQISSIE</sequence>
<accession>A0ABS4LHN3</accession>
<keyword evidence="3" id="KW-1185">Reference proteome</keyword>